<dbReference type="PANTHER" id="PTHR22929">
    <property type="entry name" value="RNA POLYMERASE III TRANSCRIPTION INITIATION FACTOR B"/>
    <property type="match status" value="1"/>
</dbReference>
<gene>
    <name evidence="4" type="ORF">MSPICULIGERA_LOCUS12228</name>
</gene>
<evidence type="ECO:0000256" key="1">
    <source>
        <dbReference type="ARBA" id="ARBA00004123"/>
    </source>
</evidence>
<dbReference type="Pfam" id="PF15963">
    <property type="entry name" value="Myb_DNA-bind_7"/>
    <property type="match status" value="1"/>
</dbReference>
<dbReference type="EMBL" id="CATQJA010002624">
    <property type="protein sequence ID" value="CAJ0573882.1"/>
    <property type="molecule type" value="Genomic_DNA"/>
</dbReference>
<feature type="region of interest" description="Disordered" evidence="2">
    <location>
        <begin position="674"/>
        <end position="740"/>
    </location>
</feature>
<dbReference type="GO" id="GO:0005634">
    <property type="term" value="C:nucleus"/>
    <property type="evidence" value="ECO:0007669"/>
    <property type="project" value="UniProtKB-SubCell"/>
</dbReference>
<comment type="subcellular location">
    <subcellularLocation>
        <location evidence="1">Nucleus</location>
    </subcellularLocation>
</comment>
<feature type="domain" description="Myb-like" evidence="3">
    <location>
        <begin position="235"/>
        <end position="283"/>
    </location>
</feature>
<feature type="compositionally biased region" description="Basic and acidic residues" evidence="2">
    <location>
        <begin position="22"/>
        <end position="32"/>
    </location>
</feature>
<protein>
    <recommendedName>
        <fullName evidence="3">Myb-like domain-containing protein</fullName>
    </recommendedName>
</protein>
<comment type="caution">
    <text evidence="4">The sequence shown here is derived from an EMBL/GenBank/DDBJ whole genome shotgun (WGS) entry which is preliminary data.</text>
</comment>
<proteinExistence type="predicted"/>
<dbReference type="InterPro" id="IPR001005">
    <property type="entry name" value="SANT/Myb"/>
</dbReference>
<evidence type="ECO:0000256" key="2">
    <source>
        <dbReference type="SAM" id="MobiDB-lite"/>
    </source>
</evidence>
<dbReference type="SMART" id="SM00717">
    <property type="entry name" value="SANT"/>
    <property type="match status" value="1"/>
</dbReference>
<evidence type="ECO:0000313" key="4">
    <source>
        <dbReference type="EMBL" id="CAJ0573882.1"/>
    </source>
</evidence>
<sequence>MRRARVAARPNISAAPKQKPKPSAEHCNSEKQLLETKCPPIGADETRNEAHVVNVQKKDVTSPVMLKILENTCETVEAPAISPRKVAFVSQVKGEGGRLSSFAMMSPRRNRMNSVSSLCDGPSTRKKFRKFTGEEMLDTKHMRMSDLVAWNPKNEQKLERKITEEALAREIIPKEEKKLPMAPQVSIGPDGNLVLDETSLLIRETEQRDVWESVDEDRLHRHTTSMSFRARNWKKGAAWSDKETDLFFEILRHTGPDFGLMHEFFPTRARNELKSKYNREEKTNWARVDQALSLPATLDNKLYQHAEQVINEIKQEEDDKRIRKRKINMEEARIRNREPHWDESHLDLVAEAVKIIDSLEQQPDYFELINEGRKAAKHHQIAMETKNAVQVLEKASEAKKPPALIGYGPTDQAVSNVCEAVMIQTKKVFDKAAVEKVYKAVRADHHGFGSRSEQPAAAAESSCLTELPSSSVTDVPAAVELVVEEPPLQRPIAIRPMLDPASLIALPPISDMLPPISHFQDSGDTSSASAFTTLQAAAAPLHLSEEGPSAFSAPSQADKAGTTTTYLVFEERPMPVMTPSTTAETTPTEVAAALSGTNSTSTSFDSEELMSMGNFTGKSSTFKRAAVSKKISSRDRLWSSRFPLTATKIAHGPEARAAVVESDIRCGSNVEQAELSAKDTLPQSSGQPAEVSGESKSSISPVRRPTKRSLLKTASPLVEASATISSPPDNPDVPEPEPSSLLKEELLVSEVPVPKKVEIQDVGGLKLAVQPVAVKNLGKVLIRRPARKAFVAPVAKCAEIAVPATECQEAPLEPAPHTLTRRNARNRK</sequence>
<reference evidence="4" key="1">
    <citation type="submission" date="2023-06" db="EMBL/GenBank/DDBJ databases">
        <authorList>
            <person name="Delattre M."/>
        </authorList>
    </citation>
    <scope>NUCLEOTIDE SEQUENCE</scope>
    <source>
        <strain evidence="4">AF72</strain>
    </source>
</reference>
<dbReference type="SUPFAM" id="SSF46689">
    <property type="entry name" value="Homeodomain-like"/>
    <property type="match status" value="1"/>
</dbReference>
<organism evidence="4 5">
    <name type="scientific">Mesorhabditis spiculigera</name>
    <dbReference type="NCBI Taxonomy" id="96644"/>
    <lineage>
        <taxon>Eukaryota</taxon>
        <taxon>Metazoa</taxon>
        <taxon>Ecdysozoa</taxon>
        <taxon>Nematoda</taxon>
        <taxon>Chromadorea</taxon>
        <taxon>Rhabditida</taxon>
        <taxon>Rhabditina</taxon>
        <taxon>Rhabditomorpha</taxon>
        <taxon>Rhabditoidea</taxon>
        <taxon>Rhabditidae</taxon>
        <taxon>Mesorhabditinae</taxon>
        <taxon>Mesorhabditis</taxon>
    </lineage>
</organism>
<name>A0AA36CRC1_9BILA</name>
<feature type="compositionally biased region" description="Pro residues" evidence="2">
    <location>
        <begin position="728"/>
        <end position="737"/>
    </location>
</feature>
<dbReference type="PANTHER" id="PTHR22929:SF0">
    <property type="entry name" value="TRANSCRIPTION FACTOR TFIIIB COMPONENT B'' HOMOLOG"/>
    <property type="match status" value="1"/>
</dbReference>
<dbReference type="GO" id="GO:0070898">
    <property type="term" value="P:RNA polymerase III preinitiation complex assembly"/>
    <property type="evidence" value="ECO:0007669"/>
    <property type="project" value="TreeGrafter"/>
</dbReference>
<dbReference type="GO" id="GO:0001156">
    <property type="term" value="F:TFIIIC-class transcription factor complex binding"/>
    <property type="evidence" value="ECO:0007669"/>
    <property type="project" value="TreeGrafter"/>
</dbReference>
<feature type="region of interest" description="Disordered" evidence="2">
    <location>
        <begin position="1"/>
        <end position="32"/>
    </location>
</feature>
<accession>A0AA36CRC1</accession>
<dbReference type="AlphaFoldDB" id="A0AA36CRC1"/>
<keyword evidence="5" id="KW-1185">Reference proteome</keyword>
<dbReference type="Proteomes" id="UP001177023">
    <property type="component" value="Unassembled WGS sequence"/>
</dbReference>
<dbReference type="InterPro" id="IPR039467">
    <property type="entry name" value="TFIIIB_B''_Myb"/>
</dbReference>
<dbReference type="InterPro" id="IPR009057">
    <property type="entry name" value="Homeodomain-like_sf"/>
</dbReference>
<evidence type="ECO:0000313" key="5">
    <source>
        <dbReference type="Proteomes" id="UP001177023"/>
    </source>
</evidence>
<dbReference type="GO" id="GO:0000126">
    <property type="term" value="C:transcription factor TFIIIB complex"/>
    <property type="evidence" value="ECO:0007669"/>
    <property type="project" value="TreeGrafter"/>
</dbReference>
<evidence type="ECO:0000259" key="3">
    <source>
        <dbReference type="SMART" id="SM00717"/>
    </source>
</evidence>
<feature type="non-terminal residue" evidence="4">
    <location>
        <position position="1"/>
    </location>
</feature>